<dbReference type="InterPro" id="IPR016162">
    <property type="entry name" value="Ald_DH_N"/>
</dbReference>
<dbReference type="CDD" id="cd07133">
    <property type="entry name" value="ALDH_CALDH_CalB"/>
    <property type="match status" value="1"/>
</dbReference>
<evidence type="ECO:0000256" key="5">
    <source>
        <dbReference type="PIRSR" id="PIRSR036492-1"/>
    </source>
</evidence>
<evidence type="ECO:0000256" key="6">
    <source>
        <dbReference type="PROSITE-ProRule" id="PRU10007"/>
    </source>
</evidence>
<dbReference type="GO" id="GO:0004029">
    <property type="term" value="F:aldehyde dehydrogenase (NAD+) activity"/>
    <property type="evidence" value="ECO:0007669"/>
    <property type="project" value="TreeGrafter"/>
</dbReference>
<dbReference type="PANTHER" id="PTHR43570:SF20">
    <property type="entry name" value="ALDEHYDE DEHYDROGENASE ALDX-RELATED"/>
    <property type="match status" value="1"/>
</dbReference>
<dbReference type="PROSITE" id="PS00687">
    <property type="entry name" value="ALDEHYDE_DEHYDR_GLU"/>
    <property type="match status" value="1"/>
</dbReference>
<feature type="domain" description="Aldehyde dehydrogenase" evidence="8">
    <location>
        <begin position="37"/>
        <end position="444"/>
    </location>
</feature>
<accession>A0A1B9NU77</accession>
<dbReference type="Pfam" id="PF00171">
    <property type="entry name" value="Aldedh"/>
    <property type="match status" value="1"/>
</dbReference>
<keyword evidence="3" id="KW-0520">NAD</keyword>
<dbReference type="STRING" id="688.A6E04_18155"/>
<keyword evidence="2 4" id="KW-0560">Oxidoreductase</keyword>
<dbReference type="PANTHER" id="PTHR43570">
    <property type="entry name" value="ALDEHYDE DEHYDROGENASE"/>
    <property type="match status" value="1"/>
</dbReference>
<dbReference type="SUPFAM" id="SSF53720">
    <property type="entry name" value="ALDH-like"/>
    <property type="match status" value="1"/>
</dbReference>
<evidence type="ECO:0000256" key="4">
    <source>
        <dbReference type="PIRNR" id="PIRNR036492"/>
    </source>
</evidence>
<reference evidence="9 10" key="1">
    <citation type="submission" date="2016-06" db="EMBL/GenBank/DDBJ databases">
        <authorList>
            <person name="Kjaerup R.B."/>
            <person name="Dalgaard T.S."/>
            <person name="Juul-Madsen H.R."/>
        </authorList>
    </citation>
    <scope>NUCLEOTIDE SEQUENCE [LARGE SCALE GENOMIC DNA]</scope>
    <source>
        <strain evidence="9 10">1S159</strain>
    </source>
</reference>
<protein>
    <recommendedName>
        <fullName evidence="4">Aldehyde dehydrogenase</fullName>
    </recommendedName>
</protein>
<comment type="similarity">
    <text evidence="1 4 7">Belongs to the aldehyde dehydrogenase family.</text>
</comment>
<dbReference type="FunFam" id="3.40.309.10:FF:000003">
    <property type="entry name" value="Aldehyde dehydrogenase"/>
    <property type="match status" value="1"/>
</dbReference>
<dbReference type="InterPro" id="IPR016163">
    <property type="entry name" value="Ald_DH_C"/>
</dbReference>
<dbReference type="InterPro" id="IPR012394">
    <property type="entry name" value="Aldehyde_DH_NAD(P)"/>
</dbReference>
<dbReference type="EMBL" id="MAJU01000029">
    <property type="protein sequence ID" value="OCH17555.1"/>
    <property type="molecule type" value="Genomic_DNA"/>
</dbReference>
<evidence type="ECO:0000256" key="1">
    <source>
        <dbReference type="ARBA" id="ARBA00009986"/>
    </source>
</evidence>
<dbReference type="GO" id="GO:0006081">
    <property type="term" value="P:aldehyde metabolic process"/>
    <property type="evidence" value="ECO:0007669"/>
    <property type="project" value="InterPro"/>
</dbReference>
<dbReference type="InterPro" id="IPR029510">
    <property type="entry name" value="Ald_DH_CS_GLU"/>
</dbReference>
<dbReference type="Gene3D" id="3.40.605.10">
    <property type="entry name" value="Aldehyde Dehydrogenase, Chain A, domain 1"/>
    <property type="match status" value="1"/>
</dbReference>
<dbReference type="InterPro" id="IPR015590">
    <property type="entry name" value="Aldehyde_DH_dom"/>
</dbReference>
<dbReference type="OrthoDB" id="9812625at2"/>
<name>A0A1B9NU77_ALILO</name>
<comment type="caution">
    <text evidence="9">The sequence shown here is derived from an EMBL/GenBank/DDBJ whole genome shotgun (WGS) entry which is preliminary data.</text>
</comment>
<feature type="active site" evidence="5">
    <location>
        <position position="256"/>
    </location>
</feature>
<evidence type="ECO:0000256" key="3">
    <source>
        <dbReference type="ARBA" id="ARBA00023027"/>
    </source>
</evidence>
<evidence type="ECO:0000313" key="10">
    <source>
        <dbReference type="Proteomes" id="UP000093523"/>
    </source>
</evidence>
<dbReference type="Proteomes" id="UP000093523">
    <property type="component" value="Unassembled WGS sequence"/>
</dbReference>
<dbReference type="GO" id="GO:0005737">
    <property type="term" value="C:cytoplasm"/>
    <property type="evidence" value="ECO:0007669"/>
    <property type="project" value="TreeGrafter"/>
</dbReference>
<sequence length="475" mass="52918">MFYLLNGIRKMDDVVKLKSEFTQFQDAYQRNPYPIKEERLGHLSTLKAALLAEQVAVIDALTADYGFRSKFDSTICDVMPTIQHINYTVKRVPKWLKPEKRKAGLLLSPSTLSITYQPLGVVGIIVPWNFPIFLSIAPIVTALAAGNRVMVKLSEYTPETNQVLRRVFSSLTEHICVIEGDGNIAAEFSQLPFNHLLFTGSTQIGKLVASSAAKNLTPVTLELGGKSPVIIADDAEISTAVDAIMLGKSINAGQICVAPDYVFIPKDKVDAFIQRYSQRFLQAFPEKKGKREYSHIINQTQYDRLTHYSQDAQNKGATIISIGESSNDQGRLFLPQLMTNVSDEMLVMQEEIFGPILPIIGYDNVDEAITYIQAHPRPLALYIMSNDKEMIQNIIKQTHSGGVAVNDTMMHVAADDAPFGGIGDSGLGSYHGIEGFKTFSHAKTTLQTPKWLPRSRLLLKHKKWMLKLLSIKFIK</sequence>
<dbReference type="Gene3D" id="3.40.309.10">
    <property type="entry name" value="Aldehyde Dehydrogenase, Chain A, domain 2"/>
    <property type="match status" value="1"/>
</dbReference>
<evidence type="ECO:0000256" key="7">
    <source>
        <dbReference type="RuleBase" id="RU003345"/>
    </source>
</evidence>
<organism evidence="9 10">
    <name type="scientific">Aliivibrio logei</name>
    <name type="common">Vibrio logei</name>
    <dbReference type="NCBI Taxonomy" id="688"/>
    <lineage>
        <taxon>Bacteria</taxon>
        <taxon>Pseudomonadati</taxon>
        <taxon>Pseudomonadota</taxon>
        <taxon>Gammaproteobacteria</taxon>
        <taxon>Vibrionales</taxon>
        <taxon>Vibrionaceae</taxon>
        <taxon>Aliivibrio</taxon>
    </lineage>
</organism>
<feature type="active site" evidence="5 6">
    <location>
        <position position="222"/>
    </location>
</feature>
<evidence type="ECO:0000259" key="8">
    <source>
        <dbReference type="Pfam" id="PF00171"/>
    </source>
</evidence>
<gene>
    <name evidence="9" type="ORF">A6E04_18155</name>
</gene>
<evidence type="ECO:0000256" key="2">
    <source>
        <dbReference type="ARBA" id="ARBA00023002"/>
    </source>
</evidence>
<proteinExistence type="inferred from homology"/>
<dbReference type="InterPro" id="IPR016161">
    <property type="entry name" value="Ald_DH/histidinol_DH"/>
</dbReference>
<dbReference type="PIRSF" id="PIRSF036492">
    <property type="entry name" value="ALDH"/>
    <property type="match status" value="1"/>
</dbReference>
<evidence type="ECO:0000313" key="9">
    <source>
        <dbReference type="EMBL" id="OCH17555.1"/>
    </source>
</evidence>
<dbReference type="AlphaFoldDB" id="A0A1B9NU77"/>